<gene>
    <name evidence="1" type="ORF">ARC78_14845</name>
</gene>
<name>A0A0R0A1N5_9GAMM</name>
<proteinExistence type="predicted"/>
<evidence type="ECO:0000313" key="1">
    <source>
        <dbReference type="EMBL" id="KRG39094.1"/>
    </source>
</evidence>
<dbReference type="AlphaFoldDB" id="A0A0R0A1N5"/>
<protein>
    <recommendedName>
        <fullName evidence="3">N-acetyltransferase domain-containing protein</fullName>
    </recommendedName>
</protein>
<accession>A0A0R0A1N5</accession>
<organism evidence="1 2">
    <name type="scientific">Stenotrophomonas pictorum JCM 9942</name>
    <dbReference type="NCBI Taxonomy" id="1236960"/>
    <lineage>
        <taxon>Bacteria</taxon>
        <taxon>Pseudomonadati</taxon>
        <taxon>Pseudomonadota</taxon>
        <taxon>Gammaproteobacteria</taxon>
        <taxon>Lysobacterales</taxon>
        <taxon>Lysobacteraceae</taxon>
        <taxon>Stenotrophomonas</taxon>
    </lineage>
</organism>
<evidence type="ECO:0000313" key="2">
    <source>
        <dbReference type="Proteomes" id="UP000050836"/>
    </source>
</evidence>
<dbReference type="SUPFAM" id="SSF55729">
    <property type="entry name" value="Acyl-CoA N-acyltransferases (Nat)"/>
    <property type="match status" value="1"/>
</dbReference>
<comment type="caution">
    <text evidence="1">The sequence shown here is derived from an EMBL/GenBank/DDBJ whole genome shotgun (WGS) entry which is preliminary data.</text>
</comment>
<keyword evidence="2" id="KW-1185">Reference proteome</keyword>
<evidence type="ECO:0008006" key="3">
    <source>
        <dbReference type="Google" id="ProtNLM"/>
    </source>
</evidence>
<sequence length="160" mass="18289">MIPCRPEHIVYLVKKMREDERAQFIALSGLEQFDEDAAVRWFIEAAHLSGVYAVTVLQDDDLPAAAGGFQPAGPGVWQAWMLGSEQGWSEQWRSLTKGTRWLMDRIFESGAHRLQTSAITSREHAIEWFERSLGFKAEGVWRHYGIRGEDVAHFSRLRGE</sequence>
<dbReference type="EMBL" id="LLXS01000048">
    <property type="protein sequence ID" value="KRG39094.1"/>
    <property type="molecule type" value="Genomic_DNA"/>
</dbReference>
<reference evidence="1 2" key="1">
    <citation type="submission" date="2015-10" db="EMBL/GenBank/DDBJ databases">
        <title>Genome sequencing and analysis of members of genus Stenotrophomonas.</title>
        <authorList>
            <person name="Patil P.P."/>
            <person name="Midha S."/>
            <person name="Patil P.B."/>
        </authorList>
    </citation>
    <scope>NUCLEOTIDE SEQUENCE [LARGE SCALE GENOMIC DNA]</scope>
    <source>
        <strain evidence="1 2">JCM 9942</strain>
    </source>
</reference>
<dbReference type="InterPro" id="IPR016181">
    <property type="entry name" value="Acyl_CoA_acyltransferase"/>
</dbReference>
<dbReference type="Gene3D" id="3.40.630.30">
    <property type="match status" value="1"/>
</dbReference>
<dbReference type="Proteomes" id="UP000050836">
    <property type="component" value="Unassembled WGS sequence"/>
</dbReference>